<sequence>MINIEGNLTVDRGCPGAQVVYLGISGVLHPSRTTYELVNHRSPWDDGHELYEGVPVLDTALQRWPAARIVLTSTLPWSRGLDAVLPQLGALAERVDAFTYDDLTKRAVRTVTTRSGSTRAVTYSNEDYWRLNKSGIVAAHVEWLKPAAWVAIDDETILWPDAVVRDQLVATDGCVGLMSPEAQDRLLTVLHANFGKRPPKSP</sequence>
<dbReference type="Proteomes" id="UP001235760">
    <property type="component" value="Unassembled WGS sequence"/>
</dbReference>
<proteinExistence type="predicted"/>
<dbReference type="Pfam" id="PF18143">
    <property type="entry name" value="HAD_SAK_2"/>
    <property type="match status" value="1"/>
</dbReference>
<dbReference type="RefSeq" id="WP_305750183.1">
    <property type="nucleotide sequence ID" value="NZ_JAUZEE010000006.1"/>
</dbReference>
<organism evidence="1 2">
    <name type="scientific">Leptothrix discophora</name>
    <dbReference type="NCBI Taxonomy" id="89"/>
    <lineage>
        <taxon>Bacteria</taxon>
        <taxon>Pseudomonadati</taxon>
        <taxon>Pseudomonadota</taxon>
        <taxon>Betaproteobacteria</taxon>
        <taxon>Burkholderiales</taxon>
        <taxon>Sphaerotilaceae</taxon>
        <taxon>Leptothrix</taxon>
    </lineage>
</organism>
<keyword evidence="2" id="KW-1185">Reference proteome</keyword>
<evidence type="ECO:0000313" key="2">
    <source>
        <dbReference type="Proteomes" id="UP001235760"/>
    </source>
</evidence>
<protein>
    <submittedName>
        <fullName evidence="1">HAD domain-containing protein</fullName>
    </submittedName>
</protein>
<gene>
    <name evidence="1" type="ORF">Q8X39_13450</name>
</gene>
<accession>A0ABT9G573</accession>
<reference evidence="1 2" key="1">
    <citation type="submission" date="2023-08" db="EMBL/GenBank/DDBJ databases">
        <authorList>
            <person name="Roldan D.M."/>
            <person name="Menes R.J."/>
        </authorList>
    </citation>
    <scope>NUCLEOTIDE SEQUENCE [LARGE SCALE GENOMIC DNA]</scope>
    <source>
        <strain evidence="1 2">CCM 2812</strain>
    </source>
</reference>
<comment type="caution">
    <text evidence="1">The sequence shown here is derived from an EMBL/GenBank/DDBJ whole genome shotgun (WGS) entry which is preliminary data.</text>
</comment>
<name>A0ABT9G573_LEPDI</name>
<evidence type="ECO:0000313" key="1">
    <source>
        <dbReference type="EMBL" id="MDP4301642.1"/>
    </source>
</evidence>
<dbReference type="EMBL" id="JAUZEE010000006">
    <property type="protein sequence ID" value="MDP4301642.1"/>
    <property type="molecule type" value="Genomic_DNA"/>
</dbReference>